<dbReference type="OrthoDB" id="7619808at2"/>
<dbReference type="STRING" id="391735.Veis_3882"/>
<keyword evidence="3" id="KW-1185">Reference proteome</keyword>
<organism evidence="2 3">
    <name type="scientific">Verminephrobacter eiseniae (strain EF01-2)</name>
    <dbReference type="NCBI Taxonomy" id="391735"/>
    <lineage>
        <taxon>Bacteria</taxon>
        <taxon>Pseudomonadati</taxon>
        <taxon>Pseudomonadota</taxon>
        <taxon>Betaproteobacteria</taxon>
        <taxon>Burkholderiales</taxon>
        <taxon>Comamonadaceae</taxon>
        <taxon>Verminephrobacter</taxon>
    </lineage>
</organism>
<dbReference type="EMBL" id="CP000542">
    <property type="protein sequence ID" value="ABM59589.1"/>
    <property type="molecule type" value="Genomic_DNA"/>
</dbReference>
<proteinExistence type="predicted"/>
<evidence type="ECO:0000259" key="1">
    <source>
        <dbReference type="Pfam" id="PF08818"/>
    </source>
</evidence>
<dbReference type="SUPFAM" id="SSF159888">
    <property type="entry name" value="YdhG-like"/>
    <property type="match status" value="1"/>
</dbReference>
<dbReference type="RefSeq" id="WP_011811576.1">
    <property type="nucleotide sequence ID" value="NC_008786.1"/>
</dbReference>
<accession>A1WPN2</accession>
<dbReference type="Pfam" id="PF08818">
    <property type="entry name" value="DUF1801"/>
    <property type="match status" value="1"/>
</dbReference>
<evidence type="ECO:0000313" key="2">
    <source>
        <dbReference type="EMBL" id="ABM59589.1"/>
    </source>
</evidence>
<feature type="domain" description="YdhG-like" evidence="1">
    <location>
        <begin position="21"/>
        <end position="93"/>
    </location>
</feature>
<dbReference type="AlphaFoldDB" id="A1WPN2"/>
<gene>
    <name evidence="2" type="ordered locus">Veis_3882</name>
</gene>
<dbReference type="InterPro" id="IPR014922">
    <property type="entry name" value="YdhG-like"/>
</dbReference>
<dbReference type="HOGENOM" id="CLU_145423_0_0_4"/>
<protein>
    <recommendedName>
        <fullName evidence="1">YdhG-like domain-containing protein</fullName>
    </recommendedName>
</protein>
<dbReference type="eggNOG" id="COG5649">
    <property type="taxonomic scope" value="Bacteria"/>
</dbReference>
<name>A1WPN2_VEREI</name>
<dbReference type="KEGG" id="vei:Veis_3882"/>
<dbReference type="Proteomes" id="UP000000374">
    <property type="component" value="Chromosome"/>
</dbReference>
<evidence type="ECO:0000313" key="3">
    <source>
        <dbReference type="Proteomes" id="UP000000374"/>
    </source>
</evidence>
<sequence>MKAADRIEQLVEDICGPILHEIVQGVRQIVMRTGPSATEIVKYGGIMFQAKQPFCGVYAYRENVSLEFGHGHQFKDAHGVLEGSGKFRRHIKMEPPVMRSCTQGSFRDDDYD</sequence>
<reference evidence="3" key="1">
    <citation type="submission" date="2006-12" db="EMBL/GenBank/DDBJ databases">
        <title>Complete sequence of chromosome 1 of Verminephrobacter eiseniae EF01-2.</title>
        <authorList>
            <person name="Copeland A."/>
            <person name="Lucas S."/>
            <person name="Lapidus A."/>
            <person name="Barry K."/>
            <person name="Detter J.C."/>
            <person name="Glavina del Rio T."/>
            <person name="Dalin E."/>
            <person name="Tice H."/>
            <person name="Pitluck S."/>
            <person name="Chertkov O."/>
            <person name="Brettin T."/>
            <person name="Bruce D."/>
            <person name="Han C."/>
            <person name="Tapia R."/>
            <person name="Gilna P."/>
            <person name="Schmutz J."/>
            <person name="Larimer F."/>
            <person name="Land M."/>
            <person name="Hauser L."/>
            <person name="Kyrpides N."/>
            <person name="Kim E."/>
            <person name="Stahl D."/>
            <person name="Richardson P."/>
        </authorList>
    </citation>
    <scope>NUCLEOTIDE SEQUENCE [LARGE SCALE GENOMIC DNA]</scope>
    <source>
        <strain evidence="3">EF01-2</strain>
    </source>
</reference>
<dbReference type="GeneID" id="76462235"/>